<sequence length="159" mass="17380">MSLTFAFPPFPTRNSNVLQAHFALVSRRSHNVSAIRTMIPRIPGTPCALGFRFWFRGHRNQKELELQLPPGQANRTGHSSGIPGTLAARCWCTRMLATGSEWAGIPPTPSCLVPAHIGLERLGVGMPTLSPWQCRGHPAPPLTTGCLHTCSCPQAHHLY</sequence>
<protein>
    <submittedName>
        <fullName evidence="1">Uncharacterized protein</fullName>
    </submittedName>
</protein>
<gene>
    <name evidence="1" type="ORF">mPipKuh1_009393</name>
</gene>
<name>A0A7J7ZJ28_PIPKU</name>
<reference evidence="1 2" key="1">
    <citation type="journal article" date="2020" name="Nature">
        <title>Six reference-quality genomes reveal evolution of bat adaptations.</title>
        <authorList>
            <person name="Jebb D."/>
            <person name="Huang Z."/>
            <person name="Pippel M."/>
            <person name="Hughes G.M."/>
            <person name="Lavrichenko K."/>
            <person name="Devanna P."/>
            <person name="Winkler S."/>
            <person name="Jermiin L.S."/>
            <person name="Skirmuntt E.C."/>
            <person name="Katzourakis A."/>
            <person name="Burkitt-Gray L."/>
            <person name="Ray D.A."/>
            <person name="Sullivan K.A.M."/>
            <person name="Roscito J.G."/>
            <person name="Kirilenko B.M."/>
            <person name="Davalos L.M."/>
            <person name="Corthals A.P."/>
            <person name="Power M.L."/>
            <person name="Jones G."/>
            <person name="Ransome R.D."/>
            <person name="Dechmann D.K.N."/>
            <person name="Locatelli A.G."/>
            <person name="Puechmaille S.J."/>
            <person name="Fedrigo O."/>
            <person name="Jarvis E.D."/>
            <person name="Hiller M."/>
            <person name="Vernes S.C."/>
            <person name="Myers E.W."/>
            <person name="Teeling E.C."/>
        </authorList>
    </citation>
    <scope>NUCLEOTIDE SEQUENCE [LARGE SCALE GENOMIC DNA]</scope>
    <source>
        <strain evidence="1">MPipKuh1</strain>
        <tissue evidence="1">Flight muscle</tissue>
    </source>
</reference>
<dbReference type="Proteomes" id="UP000558488">
    <property type="component" value="Unassembled WGS sequence"/>
</dbReference>
<keyword evidence="2" id="KW-1185">Reference proteome</keyword>
<evidence type="ECO:0000313" key="2">
    <source>
        <dbReference type="Proteomes" id="UP000558488"/>
    </source>
</evidence>
<proteinExistence type="predicted"/>
<evidence type="ECO:0000313" key="1">
    <source>
        <dbReference type="EMBL" id="KAF6374154.1"/>
    </source>
</evidence>
<comment type="caution">
    <text evidence="1">The sequence shown here is derived from an EMBL/GenBank/DDBJ whole genome shotgun (WGS) entry which is preliminary data.</text>
</comment>
<accession>A0A7J7ZJ28</accession>
<dbReference type="EMBL" id="JACAGB010000003">
    <property type="protein sequence ID" value="KAF6374154.1"/>
    <property type="molecule type" value="Genomic_DNA"/>
</dbReference>
<organism evidence="1 2">
    <name type="scientific">Pipistrellus kuhlii</name>
    <name type="common">Kuhl's pipistrelle</name>
    <dbReference type="NCBI Taxonomy" id="59472"/>
    <lineage>
        <taxon>Eukaryota</taxon>
        <taxon>Metazoa</taxon>
        <taxon>Chordata</taxon>
        <taxon>Craniata</taxon>
        <taxon>Vertebrata</taxon>
        <taxon>Euteleostomi</taxon>
        <taxon>Mammalia</taxon>
        <taxon>Eutheria</taxon>
        <taxon>Laurasiatheria</taxon>
        <taxon>Chiroptera</taxon>
        <taxon>Yangochiroptera</taxon>
        <taxon>Vespertilionidae</taxon>
        <taxon>Pipistrellus</taxon>
    </lineage>
</organism>
<dbReference type="AlphaFoldDB" id="A0A7J7ZJ28"/>